<keyword evidence="2 4" id="KW-0810">Translation regulation</keyword>
<comment type="subunit">
    <text evidence="4">Homodimer; the beta-strands of each monomer intercalate to form a hydrophobic core, while the alpha-helices form wings that extend away from the core.</text>
</comment>
<keyword evidence="1 4" id="KW-0963">Cytoplasm</keyword>
<dbReference type="Pfam" id="PF02599">
    <property type="entry name" value="CsrA"/>
    <property type="match status" value="1"/>
</dbReference>
<dbReference type="NCBIfam" id="NF002469">
    <property type="entry name" value="PRK01712.1"/>
    <property type="match status" value="1"/>
</dbReference>
<accession>A0ABM9CLM8</accession>
<comment type="caution">
    <text evidence="5">The sequence shown here is derived from an EMBL/GenBank/DDBJ whole genome shotgun (WGS) entry which is preliminary data.</text>
</comment>
<organism evidence="5 6">
    <name type="scientific">Paenibacillus allorhizoplanae</name>
    <dbReference type="NCBI Taxonomy" id="2905648"/>
    <lineage>
        <taxon>Bacteria</taxon>
        <taxon>Bacillati</taxon>
        <taxon>Bacillota</taxon>
        <taxon>Bacilli</taxon>
        <taxon>Bacillales</taxon>
        <taxon>Paenibacillaceae</taxon>
        <taxon>Paenibacillus</taxon>
    </lineage>
</organism>
<keyword evidence="4" id="KW-1005">Bacterial flagellum biogenesis</keyword>
<dbReference type="EMBL" id="CAKMMW010000014">
    <property type="protein sequence ID" value="CAH1215833.1"/>
    <property type="molecule type" value="Genomic_DNA"/>
</dbReference>
<evidence type="ECO:0000256" key="1">
    <source>
        <dbReference type="ARBA" id="ARBA00022490"/>
    </source>
</evidence>
<comment type="similarity">
    <text evidence="4">Belongs to the CsrA/RsmA family.</text>
</comment>
<dbReference type="PANTHER" id="PTHR34984:SF1">
    <property type="entry name" value="CARBON STORAGE REGULATOR"/>
    <property type="match status" value="1"/>
</dbReference>
<proteinExistence type="inferred from homology"/>
<dbReference type="PANTHER" id="PTHR34984">
    <property type="entry name" value="CARBON STORAGE REGULATOR"/>
    <property type="match status" value="1"/>
</dbReference>
<dbReference type="HAMAP" id="MF_00167">
    <property type="entry name" value="CsrA"/>
    <property type="match status" value="1"/>
</dbReference>
<dbReference type="SUPFAM" id="SSF117130">
    <property type="entry name" value="CsrA-like"/>
    <property type="match status" value="1"/>
</dbReference>
<dbReference type="InterPro" id="IPR003751">
    <property type="entry name" value="CsrA"/>
</dbReference>
<evidence type="ECO:0000313" key="5">
    <source>
        <dbReference type="EMBL" id="CAH1215833.1"/>
    </source>
</evidence>
<dbReference type="InterPro" id="IPR036107">
    <property type="entry name" value="CsrA_sf"/>
</dbReference>
<evidence type="ECO:0000256" key="3">
    <source>
        <dbReference type="ARBA" id="ARBA00022884"/>
    </source>
</evidence>
<sequence>MLVLARKKGESIMIGDQIEIVVLGSEGDTIRVGIRAPKHVEVFRKEIYQNIQESNKEAISSPISPLNLSKLINKSK</sequence>
<comment type="function">
    <text evidence="4">A translational regulator that binds mRNA to regulate translation initiation and/or mRNA stability. Usually binds in the 5'-UTR at or near the Shine-Dalgarno sequence preventing ribosome-binding, thus repressing translation. Its main target seems to be the major flagellin gene, while its function is anatagonized by FliW.</text>
</comment>
<evidence type="ECO:0000313" key="6">
    <source>
        <dbReference type="Proteomes" id="UP000838821"/>
    </source>
</evidence>
<protein>
    <recommendedName>
        <fullName evidence="4">Translational regulator CsrA</fullName>
    </recommendedName>
</protein>
<comment type="subcellular location">
    <subcellularLocation>
        <location evidence="4">Cytoplasm</location>
    </subcellularLocation>
</comment>
<evidence type="ECO:0000256" key="4">
    <source>
        <dbReference type="HAMAP-Rule" id="MF_00167"/>
    </source>
</evidence>
<dbReference type="RefSeq" id="WP_236290418.1">
    <property type="nucleotide sequence ID" value="NZ_CAKMMW010000014.1"/>
</dbReference>
<keyword evidence="6" id="KW-1185">Reference proteome</keyword>
<keyword evidence="4" id="KW-0678">Repressor</keyword>
<dbReference type="Gene3D" id="2.60.40.4380">
    <property type="entry name" value="Translational regulator CsrA"/>
    <property type="match status" value="1"/>
</dbReference>
<reference evidence="5" key="1">
    <citation type="submission" date="2022-01" db="EMBL/GenBank/DDBJ databases">
        <authorList>
            <person name="Criscuolo A."/>
        </authorList>
    </citation>
    <scope>NUCLEOTIDE SEQUENCE</scope>
    <source>
        <strain evidence="5">CIP111891</strain>
    </source>
</reference>
<dbReference type="NCBIfam" id="TIGR00202">
    <property type="entry name" value="csrA"/>
    <property type="match status" value="1"/>
</dbReference>
<keyword evidence="3 4" id="KW-0694">RNA-binding</keyword>
<dbReference type="Proteomes" id="UP000838821">
    <property type="component" value="Unassembled WGS sequence"/>
</dbReference>
<name>A0ABM9CLM8_9BACL</name>
<evidence type="ECO:0000256" key="2">
    <source>
        <dbReference type="ARBA" id="ARBA00022845"/>
    </source>
</evidence>
<gene>
    <name evidence="4 5" type="primary">csrA</name>
    <name evidence="5" type="ORF">PAECIP111891_04321</name>
</gene>